<dbReference type="SUPFAM" id="SSF53850">
    <property type="entry name" value="Periplasmic binding protein-like II"/>
    <property type="match status" value="1"/>
</dbReference>
<dbReference type="InterPro" id="IPR000914">
    <property type="entry name" value="SBP_5_dom"/>
</dbReference>
<dbReference type="Pfam" id="PF12793">
    <property type="entry name" value="SgrR_N"/>
    <property type="match status" value="1"/>
</dbReference>
<dbReference type="PANTHER" id="PTHR30290">
    <property type="entry name" value="PERIPLASMIC BINDING COMPONENT OF ABC TRANSPORTER"/>
    <property type="match status" value="1"/>
</dbReference>
<dbReference type="EMBL" id="JAAAMV010000024">
    <property type="protein sequence ID" value="NBD26854.1"/>
    <property type="molecule type" value="Genomic_DNA"/>
</dbReference>
<comment type="caution">
    <text evidence="4">The sequence shown here is derived from an EMBL/GenBank/DDBJ whole genome shotgun (WGS) entry which is preliminary data.</text>
</comment>
<accession>A0ABW9XW53</accession>
<reference evidence="4 5" key="1">
    <citation type="submission" date="2020-01" db="EMBL/GenBank/DDBJ databases">
        <title>Paenibacillus soybeanensis sp. nov. isolated from the nodules of soybean (Glycine max(L.) Merr).</title>
        <authorList>
            <person name="Wang H."/>
        </authorList>
    </citation>
    <scope>NUCLEOTIDE SEQUENCE [LARGE SCALE GENOMIC DNA]</scope>
    <source>
        <strain evidence="4 5">T1</strain>
    </source>
</reference>
<organism evidence="4 5">
    <name type="scientific">Paenibacillus glycinis</name>
    <dbReference type="NCBI Taxonomy" id="2697035"/>
    <lineage>
        <taxon>Bacteria</taxon>
        <taxon>Bacillati</taxon>
        <taxon>Bacillota</taxon>
        <taxon>Bacilli</taxon>
        <taxon>Bacillales</taxon>
        <taxon>Paenibacillaceae</taxon>
        <taxon>Paenibacillus</taxon>
    </lineage>
</organism>
<feature type="domain" description="Transcriptional regulator SgrR N-terminal HTH" evidence="3">
    <location>
        <begin position="9"/>
        <end position="104"/>
    </location>
</feature>
<evidence type="ECO:0000256" key="1">
    <source>
        <dbReference type="ARBA" id="ARBA00023125"/>
    </source>
</evidence>
<feature type="domain" description="Solute-binding protein family 5" evidence="2">
    <location>
        <begin position="180"/>
        <end position="480"/>
    </location>
</feature>
<evidence type="ECO:0000259" key="2">
    <source>
        <dbReference type="Pfam" id="PF00496"/>
    </source>
</evidence>
<evidence type="ECO:0000313" key="4">
    <source>
        <dbReference type="EMBL" id="NBD26854.1"/>
    </source>
</evidence>
<evidence type="ECO:0008006" key="6">
    <source>
        <dbReference type="Google" id="ProtNLM"/>
    </source>
</evidence>
<evidence type="ECO:0000259" key="3">
    <source>
        <dbReference type="Pfam" id="PF12793"/>
    </source>
</evidence>
<dbReference type="Pfam" id="PF00496">
    <property type="entry name" value="SBP_bac_5"/>
    <property type="match status" value="1"/>
</dbReference>
<dbReference type="PANTHER" id="PTHR30290:SF72">
    <property type="entry name" value="HTH-TYPE TRANSCRIPTIONAL REGULATOR SGRR"/>
    <property type="match status" value="1"/>
</dbReference>
<protein>
    <recommendedName>
        <fullName evidence="6">ABC transporter substrate-binding protein</fullName>
    </recommendedName>
</protein>
<dbReference type="InterPro" id="IPR039424">
    <property type="entry name" value="SBP_5"/>
</dbReference>
<dbReference type="Gene3D" id="3.10.105.10">
    <property type="entry name" value="Dipeptide-binding Protein, Domain 3"/>
    <property type="match status" value="1"/>
</dbReference>
<gene>
    <name evidence="4" type="ORF">GT019_23525</name>
</gene>
<proteinExistence type="predicted"/>
<dbReference type="Gene3D" id="3.40.190.10">
    <property type="entry name" value="Periplasmic binding protein-like II"/>
    <property type="match status" value="1"/>
</dbReference>
<keyword evidence="1" id="KW-0238">DNA-binding</keyword>
<dbReference type="Proteomes" id="UP000665561">
    <property type="component" value="Unassembled WGS sequence"/>
</dbReference>
<sequence>MMQAIHAERYLELVRRFADGQAAGAPVEVTLDELAQALFCTVRNAKLILRRMEEEGWIQWQPGRGRGNRSHLAFRMEPDVLLLDMAKQTASQGSYKQAFELIHRHGGGTPAKERFNEWLTGHFGYRSETEDGRRHVDMLRLPVHVPLVTMDPAQVYYAFDAHMIRQLFDRLVSFDAASGQVKPALAHAWECSRDATVWQFHLRRGAYFHHGHELTADDVAYTLERLREGKANSWLLRNVEAIEVSGPRLVTVTLAKPNRIFHRFLCSTAASILPRDPVQRDPEHYWLRPSGTGPFMVKERNEDRLVLDAHPGYYGGRAHLDGVVIALVPPDQGLDSQQCWERLVLDHDAKEQGREHGWPKLESLLQGCMLMTWNRNKPGPQQSQLFRKAIDLLLDRSLMLGELGENRMFAARSFRPDAHTALRHVRSDGEQAMALLREAAYDGTPFMLYTRRWHERDARWIQARCAEFGVGVEVRVFEGNECRGEDVLEAADAILYSLVFAEDEVCEIETYEQQGSFMNAHMEPALLEWAKSRIDLAVAAESVEQRRFLLQEMEDRLRDETQVIFLLHKKSNTSYKPELRGIALSPLGWIDFKDVWVQSGLGDAPLV</sequence>
<evidence type="ECO:0000313" key="5">
    <source>
        <dbReference type="Proteomes" id="UP000665561"/>
    </source>
</evidence>
<keyword evidence="5" id="KW-1185">Reference proteome</keyword>
<dbReference type="InterPro" id="IPR025370">
    <property type="entry name" value="SgrR_HTH_N"/>
</dbReference>
<dbReference type="RefSeq" id="WP_161745880.1">
    <property type="nucleotide sequence ID" value="NZ_JAAAMV010000024.1"/>
</dbReference>
<name>A0ABW9XW53_9BACL</name>